<dbReference type="AlphaFoldDB" id="A0AAE0AD97"/>
<evidence type="ECO:0000313" key="2">
    <source>
        <dbReference type="Proteomes" id="UP001281410"/>
    </source>
</evidence>
<dbReference type="Pfam" id="PF04827">
    <property type="entry name" value="Plant_tran"/>
    <property type="match status" value="1"/>
</dbReference>
<protein>
    <recommendedName>
        <fullName evidence="3">Nuclease HARBI1</fullName>
    </recommendedName>
</protein>
<dbReference type="Proteomes" id="UP001281410">
    <property type="component" value="Unassembled WGS sequence"/>
</dbReference>
<dbReference type="PANTHER" id="PTHR47150:SF7">
    <property type="entry name" value="NUCLEASE"/>
    <property type="match status" value="1"/>
</dbReference>
<evidence type="ECO:0000313" key="1">
    <source>
        <dbReference type="EMBL" id="KAK3211679.1"/>
    </source>
</evidence>
<comment type="caution">
    <text evidence="1">The sequence shown here is derived from an EMBL/GenBank/DDBJ whole genome shotgun (WGS) entry which is preliminary data.</text>
</comment>
<dbReference type="EMBL" id="JANJYJ010000005">
    <property type="protein sequence ID" value="KAK3211679.1"/>
    <property type="molecule type" value="Genomic_DNA"/>
</dbReference>
<gene>
    <name evidence="1" type="ORF">Dsin_016385</name>
</gene>
<name>A0AAE0AD97_9ROSI</name>
<dbReference type="InterPro" id="IPR006912">
    <property type="entry name" value="Harbinger_derived_prot"/>
</dbReference>
<accession>A0AAE0AD97</accession>
<keyword evidence="2" id="KW-1185">Reference proteome</keyword>
<evidence type="ECO:0008006" key="3">
    <source>
        <dbReference type="Google" id="ProtNLM"/>
    </source>
</evidence>
<dbReference type="PANTHER" id="PTHR47150">
    <property type="entry name" value="OS12G0169200 PROTEIN"/>
    <property type="match status" value="1"/>
</dbReference>
<sequence>MNFNIGGPSNFLYSSSSSDDEEDQIIANLEAIDTEQEALLAQHGNIQRAIAQYLNQQNNPVIRGGSIPGHIVINRDRESADRRLFYDYFAENPRYNDQMFRRRFRMGRSLFLRIVEKVEARDNYFLQRRDSVGRLGLFTLQKITSVFRMLAYGCPADATDEYIRIGESTTIESLKRFCRAVMEEFVDEYLRSPNATDVARLLRIAHYVIQGKEYNMGYYLADGIYQKWSTLVQTIHDPRGREKKLFAMKQEGCRKDVERAFGVLQSRFAIVAGPARFWHKQVLHDIMTTCIIMHNMIIEDKQISCGFVDSNFSEEIKKNLEMCLLVMDVFKKKSEEQLQIRVEKRLQL</sequence>
<proteinExistence type="predicted"/>
<reference evidence="1" key="1">
    <citation type="journal article" date="2023" name="Plant J.">
        <title>Genome sequences and population genomics provide insights into the demographic history, inbreeding, and mutation load of two 'living fossil' tree species of Dipteronia.</title>
        <authorList>
            <person name="Feng Y."/>
            <person name="Comes H.P."/>
            <person name="Chen J."/>
            <person name="Zhu S."/>
            <person name="Lu R."/>
            <person name="Zhang X."/>
            <person name="Li P."/>
            <person name="Qiu J."/>
            <person name="Olsen K.M."/>
            <person name="Qiu Y."/>
        </authorList>
    </citation>
    <scope>NUCLEOTIDE SEQUENCE</scope>
    <source>
        <strain evidence="1">NBL</strain>
    </source>
</reference>
<organism evidence="1 2">
    <name type="scientific">Dipteronia sinensis</name>
    <dbReference type="NCBI Taxonomy" id="43782"/>
    <lineage>
        <taxon>Eukaryota</taxon>
        <taxon>Viridiplantae</taxon>
        <taxon>Streptophyta</taxon>
        <taxon>Embryophyta</taxon>
        <taxon>Tracheophyta</taxon>
        <taxon>Spermatophyta</taxon>
        <taxon>Magnoliopsida</taxon>
        <taxon>eudicotyledons</taxon>
        <taxon>Gunneridae</taxon>
        <taxon>Pentapetalae</taxon>
        <taxon>rosids</taxon>
        <taxon>malvids</taxon>
        <taxon>Sapindales</taxon>
        <taxon>Sapindaceae</taxon>
        <taxon>Hippocastanoideae</taxon>
        <taxon>Acereae</taxon>
        <taxon>Dipteronia</taxon>
    </lineage>
</organism>